<sequence length="35" mass="3891">MRTALAKKLVLSPFFKFCGTPLGIQPAQLSLIWDV</sequence>
<reference evidence="1" key="1">
    <citation type="submission" date="2016-04" db="EMBL/GenBank/DDBJ databases">
        <authorList>
            <person name="Calderon-Fernandez G.M.Sr."/>
        </authorList>
    </citation>
    <scope>NUCLEOTIDE SEQUENCE</scope>
    <source>
        <strain evidence="1">Int1</strain>
        <tissue evidence="1">Integument</tissue>
    </source>
</reference>
<dbReference type="AlphaFoldDB" id="A0A161MAN9"/>
<organism evidence="1">
    <name type="scientific">Triatoma infestans</name>
    <name type="common">Assassin bug</name>
    <dbReference type="NCBI Taxonomy" id="30076"/>
    <lineage>
        <taxon>Eukaryota</taxon>
        <taxon>Metazoa</taxon>
        <taxon>Ecdysozoa</taxon>
        <taxon>Arthropoda</taxon>
        <taxon>Hexapoda</taxon>
        <taxon>Insecta</taxon>
        <taxon>Pterygota</taxon>
        <taxon>Neoptera</taxon>
        <taxon>Paraneoptera</taxon>
        <taxon>Hemiptera</taxon>
        <taxon>Heteroptera</taxon>
        <taxon>Panheteroptera</taxon>
        <taxon>Cimicomorpha</taxon>
        <taxon>Reduviidae</taxon>
        <taxon>Triatominae</taxon>
        <taxon>Triatoma</taxon>
    </lineage>
</organism>
<dbReference type="EMBL" id="GEMB01003223">
    <property type="protein sequence ID" value="JAR99988.1"/>
    <property type="molecule type" value="Transcribed_RNA"/>
</dbReference>
<name>A0A161MAN9_TRIIF</name>
<proteinExistence type="predicted"/>
<dbReference type="EMBL" id="GEMB01003230">
    <property type="protein sequence ID" value="JAR99981.1"/>
    <property type="molecule type" value="Transcribed_RNA"/>
</dbReference>
<protein>
    <submittedName>
        <fullName evidence="1">Secreted salivary peptide</fullName>
    </submittedName>
</protein>
<dbReference type="EMBL" id="GEMB01003231">
    <property type="protein sequence ID" value="JAR99980.1"/>
    <property type="molecule type" value="Transcribed_RNA"/>
</dbReference>
<reference evidence="1" key="2">
    <citation type="journal article" date="2017" name="J. Med. Entomol.">
        <title>Transcriptome Analysis of the Triatoma infestans (Hemiptera: Reduviidae) Integument.</title>
        <authorList>
            <person name="Calderon-Fernandez G.M."/>
            <person name="Moriconi D.E."/>
            <person name="Dulbecco A.B."/>
            <person name="Juarez M.P."/>
        </authorList>
    </citation>
    <scope>NUCLEOTIDE SEQUENCE</scope>
    <source>
        <strain evidence="1">Int1</strain>
        <tissue evidence="1">Integument</tissue>
    </source>
</reference>
<accession>A0A161MAN9</accession>
<evidence type="ECO:0000313" key="1">
    <source>
        <dbReference type="EMBL" id="JAR99980.1"/>
    </source>
</evidence>